<evidence type="ECO:0000256" key="10">
    <source>
        <dbReference type="ARBA" id="ARBA00023204"/>
    </source>
</evidence>
<comment type="subunit">
    <text evidence="4 13">Interacts with the MHF histone-fold complex to form the FANCM-MHF complex.</text>
</comment>
<dbReference type="PANTHER" id="PTHR14025">
    <property type="entry name" value="FANCONI ANEMIA GROUP M FANCM FAMILY MEMBER"/>
    <property type="match status" value="1"/>
</dbReference>
<keyword evidence="7" id="KW-0378">Hydrolase</keyword>
<dbReference type="InterPro" id="IPR044749">
    <property type="entry name" value="FANCM_DEXDc"/>
</dbReference>
<evidence type="ECO:0000256" key="1">
    <source>
        <dbReference type="ARBA" id="ARBA00003813"/>
    </source>
</evidence>
<dbReference type="Gene3D" id="1.20.1320.20">
    <property type="entry name" value="hef helicase domain"/>
    <property type="match status" value="1"/>
</dbReference>
<dbReference type="Pfam" id="PF04851">
    <property type="entry name" value="ResIII"/>
    <property type="match status" value="1"/>
</dbReference>
<proteinExistence type="inferred from homology"/>
<evidence type="ECO:0000256" key="7">
    <source>
        <dbReference type="ARBA" id="ARBA00022801"/>
    </source>
</evidence>
<dbReference type="InterPro" id="IPR006935">
    <property type="entry name" value="Helicase/UvrB_N"/>
</dbReference>
<dbReference type="InterPro" id="IPR039686">
    <property type="entry name" value="FANCM/Mph1-like_ID"/>
</dbReference>
<feature type="compositionally biased region" description="Acidic residues" evidence="14">
    <location>
        <begin position="1"/>
        <end position="17"/>
    </location>
</feature>
<feature type="region of interest" description="Disordered" evidence="14">
    <location>
        <begin position="1"/>
        <end position="65"/>
    </location>
</feature>
<keyword evidence="10" id="KW-0234">DNA repair</keyword>
<feature type="compositionally biased region" description="Polar residues" evidence="14">
    <location>
        <begin position="1007"/>
        <end position="1019"/>
    </location>
</feature>
<dbReference type="EMBL" id="JAZHXI010000004">
    <property type="protein sequence ID" value="KAL2072540.1"/>
    <property type="molecule type" value="Genomic_DNA"/>
</dbReference>
<evidence type="ECO:0000256" key="13">
    <source>
        <dbReference type="RuleBase" id="RU367027"/>
    </source>
</evidence>
<feature type="compositionally biased region" description="Low complexity" evidence="14">
    <location>
        <begin position="21"/>
        <end position="34"/>
    </location>
</feature>
<feature type="domain" description="Helicase ATP-binding" evidence="15">
    <location>
        <begin position="260"/>
        <end position="428"/>
    </location>
</feature>
<evidence type="ECO:0000256" key="3">
    <source>
        <dbReference type="ARBA" id="ARBA00009889"/>
    </source>
</evidence>
<protein>
    <recommendedName>
        <fullName evidence="13">ATP-dependent DNA helicase</fullName>
        <ecNumber evidence="13">3.6.4.12</ecNumber>
    </recommendedName>
</protein>
<feature type="region of interest" description="Disordered" evidence="14">
    <location>
        <begin position="100"/>
        <end position="191"/>
    </location>
</feature>
<dbReference type="InterPro" id="IPR014001">
    <property type="entry name" value="Helicase_ATP-bd"/>
</dbReference>
<evidence type="ECO:0000256" key="6">
    <source>
        <dbReference type="ARBA" id="ARBA00022763"/>
    </source>
</evidence>
<dbReference type="PROSITE" id="PS51194">
    <property type="entry name" value="HELICASE_CTER"/>
    <property type="match status" value="1"/>
</dbReference>
<dbReference type="CDD" id="cd18033">
    <property type="entry name" value="DEXDc_FANCM"/>
    <property type="match status" value="1"/>
</dbReference>
<accession>A0ABR4CRF4</accession>
<dbReference type="InterPro" id="IPR001650">
    <property type="entry name" value="Helicase_C-like"/>
</dbReference>
<dbReference type="SMART" id="SM00490">
    <property type="entry name" value="HELICc"/>
    <property type="match status" value="1"/>
</dbReference>
<comment type="catalytic activity">
    <reaction evidence="12 13">
        <text>ATP + H2O = ADP + phosphate + H(+)</text>
        <dbReference type="Rhea" id="RHEA:13065"/>
        <dbReference type="ChEBI" id="CHEBI:15377"/>
        <dbReference type="ChEBI" id="CHEBI:15378"/>
        <dbReference type="ChEBI" id="CHEBI:30616"/>
        <dbReference type="ChEBI" id="CHEBI:43474"/>
        <dbReference type="ChEBI" id="CHEBI:456216"/>
        <dbReference type="EC" id="3.6.4.12"/>
    </reaction>
</comment>
<feature type="compositionally biased region" description="Low complexity" evidence="14">
    <location>
        <begin position="1037"/>
        <end position="1049"/>
    </location>
</feature>
<feature type="domain" description="Helicase C-terminal" evidence="16">
    <location>
        <begin position="603"/>
        <end position="771"/>
    </location>
</feature>
<keyword evidence="18" id="KW-1185">Reference proteome</keyword>
<comment type="similarity">
    <text evidence="3 13">Belongs to the DEAD box helicase family. DEAH subfamily. FANCM sub-subfamily.</text>
</comment>
<feature type="compositionally biased region" description="Basic and acidic residues" evidence="14">
    <location>
        <begin position="138"/>
        <end position="148"/>
    </location>
</feature>
<comment type="caution">
    <text evidence="17">The sequence shown here is derived from an EMBL/GenBank/DDBJ whole genome shotgun (WGS) entry which is preliminary data.</text>
</comment>
<dbReference type="SUPFAM" id="SSF52540">
    <property type="entry name" value="P-loop containing nucleoside triphosphate hydrolases"/>
    <property type="match status" value="1"/>
</dbReference>
<evidence type="ECO:0000256" key="4">
    <source>
        <dbReference type="ARBA" id="ARBA00011390"/>
    </source>
</evidence>
<evidence type="ECO:0000256" key="5">
    <source>
        <dbReference type="ARBA" id="ARBA00022741"/>
    </source>
</evidence>
<reference evidence="17 18" key="1">
    <citation type="journal article" date="2024" name="Commun. Biol.">
        <title>Comparative genomic analysis of thermophilic fungi reveals convergent evolutionary adaptations and gene losses.</title>
        <authorList>
            <person name="Steindorff A.S."/>
            <person name="Aguilar-Pontes M.V."/>
            <person name="Robinson A.J."/>
            <person name="Andreopoulos B."/>
            <person name="LaButti K."/>
            <person name="Kuo A."/>
            <person name="Mondo S."/>
            <person name="Riley R."/>
            <person name="Otillar R."/>
            <person name="Haridas S."/>
            <person name="Lipzen A."/>
            <person name="Grimwood J."/>
            <person name="Schmutz J."/>
            <person name="Clum A."/>
            <person name="Reid I.D."/>
            <person name="Moisan M.C."/>
            <person name="Butler G."/>
            <person name="Nguyen T.T.M."/>
            <person name="Dewar K."/>
            <person name="Conant G."/>
            <person name="Drula E."/>
            <person name="Henrissat B."/>
            <person name="Hansel C."/>
            <person name="Singer S."/>
            <person name="Hutchinson M.I."/>
            <person name="de Vries R.P."/>
            <person name="Natvig D.O."/>
            <person name="Powell A.J."/>
            <person name="Tsang A."/>
            <person name="Grigoriev I.V."/>
        </authorList>
    </citation>
    <scope>NUCLEOTIDE SEQUENCE [LARGE SCALE GENOMIC DNA]</scope>
    <source>
        <strain evidence="17 18">CBS 494.80</strain>
    </source>
</reference>
<feature type="compositionally biased region" description="Polar residues" evidence="14">
    <location>
        <begin position="1077"/>
        <end position="1100"/>
    </location>
</feature>
<evidence type="ECO:0000256" key="14">
    <source>
        <dbReference type="SAM" id="MobiDB-lite"/>
    </source>
</evidence>
<evidence type="ECO:0000256" key="2">
    <source>
        <dbReference type="ARBA" id="ARBA00004123"/>
    </source>
</evidence>
<keyword evidence="8" id="KW-0347">Helicase</keyword>
<dbReference type="CDD" id="cd18801">
    <property type="entry name" value="SF2_C_FANCM_Hef"/>
    <property type="match status" value="1"/>
</dbReference>
<comment type="function">
    <text evidence="1 13">ATP-dependent DNA helicase involved in DNA damage repair by homologous recombination and in genome maintenance. Capable of unwinding D-loops. Plays a role in limiting crossover recombinants during mitotic DNA double-strand break (DSB) repair. Component of a FANCM-MHF complex which promotes gene conversion at blocked replication forks, probably by reversal of the stalled fork.</text>
</comment>
<sequence length="1190" mass="131982">MDEDDDDYGDIPDEDMIEAFSQPSQTLPSLSSPRPAKRRRISHDSIESGNSGYEDQENNKKQSKYRIHISEKDVPAAKIVGATQAEAFPDSSPWRFRGPIYIKPRLEPPPKPPTFSATPRRAVKPAAVGTEKPNSVPSHEHDYSRELEDLPSDAFSSPENNAAATSREPITIGSSPVRSSQGGSFRSQRLVAPQQGLRQTTLFGGRAPDEVPSSQIKKVHNFIADKPPEAPTHHKLDPEAIKTWVYPTNLGSIRDYQYSIVKHGLFNNLLVALPTGLGKTFIAATIMLNFYRWTKDAQIVFVAPTKPLVAQQVDACFNIVGIPRSQTTMLTGDQVPALRAEEWESKRVFFMTPQTLQNDLASGIADPKRIALLVVDEAHRATGNYAYCTVVSFLRRFNKSFRVLALTATPGASVEAVQEVIDNLEISKVEIRTEESIDIQQYNHQRNIDQIVLEPSDEIIMIKDLLSKALQPLVNTVCQQNAYYNKDPMSLTPFGMLQARKKWMADTGRSASMPMKGMMNSLFTVLASVAHSIKLLNFHGIGPFYQTIKEFRSGVEGKAKPSKYRSQIIESPDFKKMMDRIHLWLSKDDFVGHPKLTSLCESVLNHFMDAGAGRLGDDAPPSSTRVIVFAEYRDSAEDIVRVLNRHGPMIRASVFVGQADSKRSEGMNQVKQQETINKFKSGIMNVLVATSIGEEGLDIGQVDLIVCYDASASPIRMLQRMGRTGRKRAGHIVLLLMKGKEEQSYVQAKDNYEQMQKMISSGSRFNFRHDLSVRIVPRDIAPVVDKRLIDIPIENTQNPSLPEPKRRGAKGKKKPPKKFHMPDGVETGFRKASNLNGETGSLTDLGITVKRKAAPKTQSDGFAPIIPIESVFLTPAQKLEFTDKYLTIGGDESQEVSVPMMTSHPAAQRSLGPAVNVAHGQQTRRCIKLFGLLSKSQDIGDRYVKPYGDIEPSRGFWEPQYLVEDEEKVTRGPGKPKNPTKSKAAPAKEKAPKAPRQRQKKQKPKQNQTLFISDMSSNDGDADPTSFTHPHRSQALDGSSQSGPSQSEGQGDDINSEARSEDEDSDLGSLRDFLADGSSQPKSMSMMARSSTTPPSNTAPLRSAQRKSLFVPSQLSNTQNSNLDSDDDDEMPDLRTLLGGSGRKSVEKNTERVVDLSETEENGDEDEDDSPVQRQRKKQKRTVVDSDSDE</sequence>
<feature type="region of interest" description="Disordered" evidence="14">
    <location>
        <begin position="794"/>
        <end position="836"/>
    </location>
</feature>
<evidence type="ECO:0000259" key="15">
    <source>
        <dbReference type="PROSITE" id="PS51192"/>
    </source>
</evidence>
<keyword evidence="11" id="KW-0539">Nucleus</keyword>
<dbReference type="PANTHER" id="PTHR14025:SF20">
    <property type="entry name" value="FANCONI ANEMIA GROUP M PROTEIN"/>
    <property type="match status" value="1"/>
</dbReference>
<keyword evidence="6" id="KW-0227">DNA damage</keyword>
<feature type="compositionally biased region" description="Basic and acidic residues" evidence="14">
    <location>
        <begin position="1144"/>
        <end position="1155"/>
    </location>
</feature>
<feature type="compositionally biased region" description="Acidic residues" evidence="14">
    <location>
        <begin position="1050"/>
        <end position="1066"/>
    </location>
</feature>
<dbReference type="InterPro" id="IPR027417">
    <property type="entry name" value="P-loop_NTPase"/>
</dbReference>
<gene>
    <name evidence="17" type="ORF">VTL71DRAFT_11883</name>
</gene>
<feature type="compositionally biased region" description="Acidic residues" evidence="14">
    <location>
        <begin position="1157"/>
        <end position="1170"/>
    </location>
</feature>
<evidence type="ECO:0000256" key="12">
    <source>
        <dbReference type="ARBA" id="ARBA00047995"/>
    </source>
</evidence>
<dbReference type="Proteomes" id="UP001595075">
    <property type="component" value="Unassembled WGS sequence"/>
</dbReference>
<feature type="compositionally biased region" description="Low complexity" evidence="14">
    <location>
        <begin position="1113"/>
        <end position="1123"/>
    </location>
</feature>
<dbReference type="EC" id="3.6.4.12" evidence="13"/>
<dbReference type="Pfam" id="PF00271">
    <property type="entry name" value="Helicase_C"/>
    <property type="match status" value="1"/>
</dbReference>
<evidence type="ECO:0000256" key="8">
    <source>
        <dbReference type="ARBA" id="ARBA00022806"/>
    </source>
</evidence>
<dbReference type="PROSITE" id="PS51192">
    <property type="entry name" value="HELICASE_ATP_BIND_1"/>
    <property type="match status" value="1"/>
</dbReference>
<organism evidence="17 18">
    <name type="scientific">Oculimacula yallundae</name>
    <dbReference type="NCBI Taxonomy" id="86028"/>
    <lineage>
        <taxon>Eukaryota</taxon>
        <taxon>Fungi</taxon>
        <taxon>Dikarya</taxon>
        <taxon>Ascomycota</taxon>
        <taxon>Pezizomycotina</taxon>
        <taxon>Leotiomycetes</taxon>
        <taxon>Helotiales</taxon>
        <taxon>Ploettnerulaceae</taxon>
        <taxon>Oculimacula</taxon>
    </lineage>
</organism>
<name>A0ABR4CRF4_9HELO</name>
<dbReference type="Gene3D" id="3.40.50.300">
    <property type="entry name" value="P-loop containing nucleotide triphosphate hydrolases"/>
    <property type="match status" value="2"/>
</dbReference>
<feature type="compositionally biased region" description="Low complexity" evidence="14">
    <location>
        <begin position="178"/>
        <end position="189"/>
    </location>
</feature>
<feature type="compositionally biased region" description="Basic residues" evidence="14">
    <location>
        <begin position="807"/>
        <end position="819"/>
    </location>
</feature>
<evidence type="ECO:0000256" key="9">
    <source>
        <dbReference type="ARBA" id="ARBA00022840"/>
    </source>
</evidence>
<keyword evidence="9" id="KW-0067">ATP-binding</keyword>
<dbReference type="CDD" id="cd12091">
    <property type="entry name" value="FANCM_ID"/>
    <property type="match status" value="1"/>
</dbReference>
<dbReference type="SMART" id="SM00487">
    <property type="entry name" value="DEXDc"/>
    <property type="match status" value="1"/>
</dbReference>
<evidence type="ECO:0000256" key="11">
    <source>
        <dbReference type="ARBA" id="ARBA00023242"/>
    </source>
</evidence>
<evidence type="ECO:0000313" key="17">
    <source>
        <dbReference type="EMBL" id="KAL2072540.1"/>
    </source>
</evidence>
<feature type="compositionally biased region" description="Basic residues" evidence="14">
    <location>
        <begin position="993"/>
        <end position="1004"/>
    </location>
</feature>
<evidence type="ECO:0000313" key="18">
    <source>
        <dbReference type="Proteomes" id="UP001595075"/>
    </source>
</evidence>
<evidence type="ECO:0000259" key="16">
    <source>
        <dbReference type="PROSITE" id="PS51194"/>
    </source>
</evidence>
<comment type="subcellular location">
    <subcellularLocation>
        <location evidence="2 13">Nucleus</location>
    </subcellularLocation>
</comment>
<feature type="region of interest" description="Disordered" evidence="14">
    <location>
        <begin position="965"/>
        <end position="1190"/>
    </location>
</feature>
<feature type="compositionally biased region" description="Polar residues" evidence="14">
    <location>
        <begin position="154"/>
        <end position="164"/>
    </location>
</feature>
<keyword evidence="5" id="KW-0547">Nucleotide-binding</keyword>